<dbReference type="InterPro" id="IPR029063">
    <property type="entry name" value="SAM-dependent_MTases_sf"/>
</dbReference>
<protein>
    <submittedName>
        <fullName evidence="7">tRNA1(Val) (Adenine(37)-N6)-methyltransferase</fullName>
        <ecNumber evidence="7">2.1.1.223</ecNumber>
    </submittedName>
</protein>
<dbReference type="InterPro" id="IPR056744">
    <property type="entry name" value="TRM5/TYW2-like_N"/>
</dbReference>
<dbReference type="EC" id="2.1.1.223" evidence="7"/>
<evidence type="ECO:0000313" key="8">
    <source>
        <dbReference type="Proteomes" id="UP000251717"/>
    </source>
</evidence>
<keyword evidence="5" id="KW-0819">tRNA processing</keyword>
<dbReference type="InterPro" id="IPR030382">
    <property type="entry name" value="MeTrfase_TRM5/TYW2"/>
</dbReference>
<dbReference type="Pfam" id="PF02475">
    <property type="entry name" value="TRM5-TYW2_MTfase"/>
    <property type="match status" value="1"/>
</dbReference>
<keyword evidence="2 7" id="KW-0489">Methyltransferase</keyword>
<dbReference type="Gene3D" id="3.30.70.2580">
    <property type="match status" value="1"/>
</dbReference>
<dbReference type="Proteomes" id="UP000251717">
    <property type="component" value="Unassembled WGS sequence"/>
</dbReference>
<gene>
    <name evidence="7" type="primary">yfiC</name>
    <name evidence="7" type="ORF">MBBTH_11810</name>
</gene>
<dbReference type="GO" id="GO:0008175">
    <property type="term" value="F:tRNA methyltransferase activity"/>
    <property type="evidence" value="ECO:0007669"/>
    <property type="project" value="TreeGrafter"/>
</dbReference>
<dbReference type="PANTHER" id="PTHR23245">
    <property type="entry name" value="TRNA METHYLTRANSFERASE"/>
    <property type="match status" value="1"/>
</dbReference>
<dbReference type="Pfam" id="PF25133">
    <property type="entry name" value="TYW2_N_2"/>
    <property type="match status" value="1"/>
</dbReference>
<name>A0A315XL77_9EURY</name>
<dbReference type="SUPFAM" id="SSF53335">
    <property type="entry name" value="S-adenosyl-L-methionine-dependent methyltransferases"/>
    <property type="match status" value="1"/>
</dbReference>
<keyword evidence="4" id="KW-0949">S-adenosyl-L-methionine</keyword>
<accession>A0A315XL77</accession>
<dbReference type="RefSeq" id="WP_116592133.1">
    <property type="nucleotide sequence ID" value="NZ_MZGS01000023.1"/>
</dbReference>
<proteinExistence type="predicted"/>
<dbReference type="OrthoDB" id="8079at2157"/>
<keyword evidence="8" id="KW-1185">Reference proteome</keyword>
<dbReference type="AlphaFoldDB" id="A0A315XL77"/>
<dbReference type="Pfam" id="PF18093">
    <property type="entry name" value="Trm5_N"/>
    <property type="match status" value="1"/>
</dbReference>
<comment type="caution">
    <text evidence="7">The sequence shown here is derived from an EMBL/GenBank/DDBJ whole genome shotgun (WGS) entry which is preliminary data.</text>
</comment>
<evidence type="ECO:0000256" key="4">
    <source>
        <dbReference type="ARBA" id="ARBA00022691"/>
    </source>
</evidence>
<dbReference type="EMBL" id="MZGS01000023">
    <property type="protein sequence ID" value="PWB86769.1"/>
    <property type="molecule type" value="Genomic_DNA"/>
</dbReference>
<reference evidence="7 8" key="1">
    <citation type="submission" date="2017-03" db="EMBL/GenBank/DDBJ databases">
        <title>Genome sequence of Methanobrevibacter thaueri.</title>
        <authorList>
            <person name="Poehlein A."/>
            <person name="Seedorf H."/>
            <person name="Daniel R."/>
        </authorList>
    </citation>
    <scope>NUCLEOTIDE SEQUENCE [LARGE SCALE GENOMIC DNA]</scope>
    <source>
        <strain evidence="7 8">DSM 11995</strain>
    </source>
</reference>
<evidence type="ECO:0000256" key="5">
    <source>
        <dbReference type="ARBA" id="ARBA00022694"/>
    </source>
</evidence>
<dbReference type="PROSITE" id="PS51684">
    <property type="entry name" value="SAM_MT_TRM5_TYW2"/>
    <property type="match status" value="1"/>
</dbReference>
<dbReference type="InterPro" id="IPR056743">
    <property type="entry name" value="TRM5-TYW2-like_MTfase"/>
</dbReference>
<dbReference type="Gene3D" id="3.30.300.110">
    <property type="entry name" value="Met-10+ protein-like domains"/>
    <property type="match status" value="1"/>
</dbReference>
<evidence type="ECO:0000256" key="2">
    <source>
        <dbReference type="ARBA" id="ARBA00022603"/>
    </source>
</evidence>
<evidence type="ECO:0000256" key="1">
    <source>
        <dbReference type="ARBA" id="ARBA00022490"/>
    </source>
</evidence>
<evidence type="ECO:0000256" key="3">
    <source>
        <dbReference type="ARBA" id="ARBA00022679"/>
    </source>
</evidence>
<dbReference type="PANTHER" id="PTHR23245:SF36">
    <property type="entry name" value="TRNA (GUANINE(37)-N1)-METHYLTRANSFERASE"/>
    <property type="match status" value="1"/>
</dbReference>
<feature type="domain" description="SAM-dependent methyltransferase TRM5/TYW2-type" evidence="6">
    <location>
        <begin position="85"/>
        <end position="333"/>
    </location>
</feature>
<evidence type="ECO:0000313" key="7">
    <source>
        <dbReference type="EMBL" id="PWB86769.1"/>
    </source>
</evidence>
<dbReference type="InterPro" id="IPR040601">
    <property type="entry name" value="Trm5a/b_N"/>
</dbReference>
<dbReference type="GO" id="GO:0002939">
    <property type="term" value="P:tRNA N1-guanine methylation"/>
    <property type="evidence" value="ECO:0007669"/>
    <property type="project" value="TreeGrafter"/>
</dbReference>
<keyword evidence="3 7" id="KW-0808">Transferase</keyword>
<keyword evidence="1" id="KW-0963">Cytoplasm</keyword>
<sequence>MKCVKVPLRQLNDTRIKLMENGLMNMEYRIKASDEWGYIPINEDIDDYEIVDIELEPMKKVPHNFSELLKDELSEKEIDGLRTSFDTIGDVVILEIPEDLQDKKLKIGEAALKFTKRKAIYMKKSAVKGTTRVRELEFLAGVDDSVTIHKEHGARLKLDVRKVYFSPRLATERKRVMESVADGERILDMFCGIGPFPIVIAKNRNVDITAVDINDEAIKYLDENIELNKLKGSIKTYCGDVREVSESFNSKFDRIIMNLPGLAYTFLDVAFDLIEENGIINYYEFSDSYEQGIERLNDAAAKSGKEVKIINCRKVKSTSPGEWHVAIDGKIVKK</sequence>
<dbReference type="Gene3D" id="3.40.50.150">
    <property type="entry name" value="Vaccinia Virus protein VP39"/>
    <property type="match status" value="1"/>
</dbReference>
<organism evidence="7 8">
    <name type="scientific">Methanobrevibacter thaueri</name>
    <dbReference type="NCBI Taxonomy" id="190975"/>
    <lineage>
        <taxon>Archaea</taxon>
        <taxon>Methanobacteriati</taxon>
        <taxon>Methanobacteriota</taxon>
        <taxon>Methanomada group</taxon>
        <taxon>Methanobacteria</taxon>
        <taxon>Methanobacteriales</taxon>
        <taxon>Methanobacteriaceae</taxon>
        <taxon>Methanobrevibacter</taxon>
    </lineage>
</organism>
<dbReference type="CDD" id="cd02440">
    <property type="entry name" value="AdoMet_MTases"/>
    <property type="match status" value="1"/>
</dbReference>
<dbReference type="GO" id="GO:0005737">
    <property type="term" value="C:cytoplasm"/>
    <property type="evidence" value="ECO:0007669"/>
    <property type="project" value="TreeGrafter"/>
</dbReference>
<evidence type="ECO:0000259" key="6">
    <source>
        <dbReference type="PROSITE" id="PS51684"/>
    </source>
</evidence>